<dbReference type="Proteomes" id="UP000516380">
    <property type="component" value="Chromosome"/>
</dbReference>
<dbReference type="SUPFAM" id="SSF101898">
    <property type="entry name" value="NHL repeat"/>
    <property type="match status" value="1"/>
</dbReference>
<dbReference type="AlphaFoldDB" id="A0A7G1I5Y1"/>
<name>A0A7G1I5Y1_MYCKA</name>
<keyword evidence="3" id="KW-0812">Transmembrane</keyword>
<keyword evidence="5" id="KW-1185">Reference proteome</keyword>
<keyword evidence="3" id="KW-0472">Membrane</keyword>
<organism evidence="4 5">
    <name type="scientific">Mycobacterium kansasii</name>
    <dbReference type="NCBI Taxonomy" id="1768"/>
    <lineage>
        <taxon>Bacteria</taxon>
        <taxon>Bacillati</taxon>
        <taxon>Actinomycetota</taxon>
        <taxon>Actinomycetes</taxon>
        <taxon>Mycobacteriales</taxon>
        <taxon>Mycobacteriaceae</taxon>
        <taxon>Mycobacterium</taxon>
    </lineage>
</organism>
<feature type="repeat" description="NHL" evidence="2">
    <location>
        <begin position="107"/>
        <end position="148"/>
    </location>
</feature>
<evidence type="ECO:0000256" key="1">
    <source>
        <dbReference type="ARBA" id="ARBA00022737"/>
    </source>
</evidence>
<evidence type="ECO:0008006" key="6">
    <source>
        <dbReference type="Google" id="ProtNLM"/>
    </source>
</evidence>
<accession>A0A7G1I5Y1</accession>
<dbReference type="Gene3D" id="2.40.10.500">
    <property type="match status" value="1"/>
</dbReference>
<evidence type="ECO:0000313" key="5">
    <source>
        <dbReference type="Proteomes" id="UP000516380"/>
    </source>
</evidence>
<dbReference type="Pfam" id="PF01436">
    <property type="entry name" value="NHL"/>
    <property type="match status" value="2"/>
</dbReference>
<feature type="transmembrane region" description="Helical" evidence="3">
    <location>
        <begin position="24"/>
        <end position="46"/>
    </location>
</feature>
<protein>
    <recommendedName>
        <fullName evidence="6">NHL repeat family protein</fullName>
    </recommendedName>
</protein>
<sequence length="159" mass="16704">MLVRELAVDARESRRNRRLNQRTLAIAGVAIVLVAILAAVGHLGFFHTSSKEGAPSQAGRSTVPPAPKQVVLPFEVGDPDGVAVDGKGDVYVADSSNNRVLKLPAGSDRQSELPFTGLNRPAGLALDVSGGIYLVDAYNNRVLKLPAGSPRRPSCLSPA</sequence>
<reference evidence="4 5" key="1">
    <citation type="submission" date="2020-07" db="EMBL/GenBank/DDBJ databases">
        <title>Mycobacterium kansasii (former subtype) with zoonotic potential isolated from diseased indoor pet cat, Japan.</title>
        <authorList>
            <person name="Fukano H."/>
            <person name="Terazono T."/>
            <person name="Hoshino Y."/>
        </authorList>
    </citation>
    <scope>NUCLEOTIDE SEQUENCE [LARGE SCALE GENOMIC DNA]</scope>
    <source>
        <strain evidence="4 5">Kuro-I</strain>
    </source>
</reference>
<evidence type="ECO:0000256" key="3">
    <source>
        <dbReference type="SAM" id="Phobius"/>
    </source>
</evidence>
<proteinExistence type="predicted"/>
<evidence type="ECO:0000256" key="2">
    <source>
        <dbReference type="PROSITE-ProRule" id="PRU00504"/>
    </source>
</evidence>
<dbReference type="PROSITE" id="PS51125">
    <property type="entry name" value="NHL"/>
    <property type="match status" value="2"/>
</dbReference>
<keyword evidence="1" id="KW-0677">Repeat</keyword>
<gene>
    <name evidence="4" type="ORF">NIIDMKKI_03580</name>
</gene>
<feature type="repeat" description="NHL" evidence="2">
    <location>
        <begin position="79"/>
        <end position="106"/>
    </location>
</feature>
<evidence type="ECO:0000313" key="4">
    <source>
        <dbReference type="EMBL" id="BCI85152.1"/>
    </source>
</evidence>
<dbReference type="EMBL" id="AP023343">
    <property type="protein sequence ID" value="BCI85152.1"/>
    <property type="molecule type" value="Genomic_DNA"/>
</dbReference>
<keyword evidence="3" id="KW-1133">Transmembrane helix</keyword>
<dbReference type="InterPro" id="IPR001258">
    <property type="entry name" value="NHL_repeat"/>
</dbReference>